<dbReference type="PATRIC" id="fig|1441730.3.peg.231"/>
<evidence type="ECO:0000313" key="1">
    <source>
        <dbReference type="EMBL" id="KSZ60103.1"/>
    </source>
</evidence>
<comment type="caution">
    <text evidence="1">The sequence shown here is derived from an EMBL/GenBank/DDBJ whole genome shotgun (WGS) entry which is preliminary data.</text>
</comment>
<dbReference type="RefSeq" id="WP_060650227.1">
    <property type="nucleotide sequence ID" value="NZ_AZXY01000001.1"/>
</dbReference>
<organism evidence="1 2">
    <name type="scientific">Rhodococcus pyridinivorans KG-16</name>
    <dbReference type="NCBI Taxonomy" id="1441730"/>
    <lineage>
        <taxon>Bacteria</taxon>
        <taxon>Bacillati</taxon>
        <taxon>Actinomycetota</taxon>
        <taxon>Actinomycetes</taxon>
        <taxon>Mycobacteriales</taxon>
        <taxon>Nocardiaceae</taxon>
        <taxon>Rhodococcus</taxon>
    </lineage>
</organism>
<proteinExistence type="predicted"/>
<reference evidence="1 2" key="2">
    <citation type="journal article" date="2016" name="Genome Announc.">
        <title>Draft Genome Sequence of a Versatile Hydrocarbon-Degrading Bacterium, Rhodococcus pyridinivorans Strain KG-16, Collected from Oil Fields in India.</title>
        <authorList>
            <person name="Aggarwal R.K."/>
            <person name="Dawar C."/>
            <person name="Phanindranath R."/>
            <person name="Mutnuri L."/>
            <person name="Dayal A.M."/>
        </authorList>
    </citation>
    <scope>NUCLEOTIDE SEQUENCE [LARGE SCALE GENOMIC DNA]</scope>
    <source>
        <strain evidence="1 2">KG-16</strain>
    </source>
</reference>
<gene>
    <name evidence="1" type="ORF">Z045_01080</name>
</gene>
<dbReference type="EMBL" id="AZXY01000001">
    <property type="protein sequence ID" value="KSZ60103.1"/>
    <property type="molecule type" value="Genomic_DNA"/>
</dbReference>
<evidence type="ECO:0008006" key="3">
    <source>
        <dbReference type="Google" id="ProtNLM"/>
    </source>
</evidence>
<dbReference type="Proteomes" id="UP000053060">
    <property type="component" value="Unassembled WGS sequence"/>
</dbReference>
<name>A0A0V9UQ36_9NOCA</name>
<evidence type="ECO:0000313" key="2">
    <source>
        <dbReference type="Proteomes" id="UP000053060"/>
    </source>
</evidence>
<dbReference type="AlphaFoldDB" id="A0A0V9UQ36"/>
<sequence>MTETTLQKDVVATLNVYFQQRRDRVPVLAQRAADQGIEEIRSREDIIPLLFPHTTYKSYPDMLIAKGRWEQMNRWLGSLSSRPVDDVDVSGVADVDDWIAALEKAGHMVSSSSGTSGKGSFLNKSQRDLEVNKQNLLDCFTALGLPPEKRWHVIPVGPETGQTQHNGVRDLIIREFSRADALPLFEGAPAEGFHRYMAKLSAMRRAMADGTAAPDDIARFEAESAERAAQQDRRLHHFADRIIAHKSEDILFSSQFPQLFRLCEILREKGIRDGDITGNNALTSGGGLKGTNLPADYQEQIYRLLNIVPERFLHYYSMQELNNRMFKCPEEGRYHVPEEIVLFVLTKEGSALAEPEGTIVEGRAAFVDTTVDGRWGGTISGDRITVDLGTCPCGRPGETVLPNIVRYSDLGDDDKITCAGTMDAYVRGLSGE</sequence>
<accession>A0A0V9UQ36</accession>
<protein>
    <recommendedName>
        <fullName evidence="3">Acyl-protein synthetase LuxE domain-containing protein</fullName>
    </recommendedName>
</protein>
<reference evidence="2" key="1">
    <citation type="submission" date="2015-01" db="EMBL/GenBank/DDBJ databases">
        <title>Draft genome sequence of Rhodococcus pyridinivorans strain KG-16, a hydrocarbon-degrading bacterium.</title>
        <authorList>
            <person name="Aggarwal R.K."/>
            <person name="Dawar C."/>
        </authorList>
    </citation>
    <scope>NUCLEOTIDE SEQUENCE [LARGE SCALE GENOMIC DNA]</scope>
    <source>
        <strain evidence="2">KG-16</strain>
    </source>
</reference>